<dbReference type="AlphaFoldDB" id="A0A6G1JJB6"/>
<accession>A0A6G1JJB6</accession>
<dbReference type="SUPFAM" id="SSF57701">
    <property type="entry name" value="Zn2/Cys6 DNA-binding domain"/>
    <property type="match status" value="1"/>
</dbReference>
<dbReference type="OrthoDB" id="2328572at2759"/>
<proteinExistence type="predicted"/>
<feature type="region of interest" description="Disordered" evidence="2">
    <location>
        <begin position="1"/>
        <end position="24"/>
    </location>
</feature>
<feature type="region of interest" description="Disordered" evidence="2">
    <location>
        <begin position="155"/>
        <end position="228"/>
    </location>
</feature>
<sequence>MTEFDSESSSSIHHPNSHQTKPPRLRAACNQCNAAKVKCSGERSGCGRCQSLRVDCIYVESRVGKVQGVRLKRKKPEPETVTVGETTRSRSNSTQAAEDERTDEPETNGSTVPDVPSPKPQLQGSRDQLLPGWSPRQWSWDDSLLPFDAPGSIFHHEDGTMGMGNGEPSSTTSASACESRLSSIDFSSLGTADLPPQPSNPLLSASSFSSLNRTPSLRSTEPVSNERPRAKAKIDSKCVLALANILINLENYLLSDLRVLDLILNTVRSVTEEIRNIVHYQQKSRCDRCMFLFITIMHQVVILLEAGASVVFEAEAVEHDREGMLDGATNLIPMGRFGFGAFSSFNAEEQLSWKIHRIRKECQNSGELLAQIVALAKLGPRDTPLATPEQVEERIKCFTGLQSRIKALSDKACLHL</sequence>
<evidence type="ECO:0000256" key="2">
    <source>
        <dbReference type="SAM" id="MobiDB-lite"/>
    </source>
</evidence>
<dbReference type="PROSITE" id="PS50048">
    <property type="entry name" value="ZN2_CY6_FUNGAL_2"/>
    <property type="match status" value="1"/>
</dbReference>
<feature type="compositionally biased region" description="Polar residues" evidence="2">
    <location>
        <begin position="167"/>
        <end position="190"/>
    </location>
</feature>
<feature type="compositionally biased region" description="Low complexity" evidence="2">
    <location>
        <begin position="200"/>
        <end position="212"/>
    </location>
</feature>
<evidence type="ECO:0000313" key="5">
    <source>
        <dbReference type="Proteomes" id="UP000799291"/>
    </source>
</evidence>
<evidence type="ECO:0000313" key="4">
    <source>
        <dbReference type="EMBL" id="KAF2690566.1"/>
    </source>
</evidence>
<dbReference type="InterPro" id="IPR036864">
    <property type="entry name" value="Zn2-C6_fun-type_DNA-bd_sf"/>
</dbReference>
<organism evidence="4 5">
    <name type="scientific">Lentithecium fluviatile CBS 122367</name>
    <dbReference type="NCBI Taxonomy" id="1168545"/>
    <lineage>
        <taxon>Eukaryota</taxon>
        <taxon>Fungi</taxon>
        <taxon>Dikarya</taxon>
        <taxon>Ascomycota</taxon>
        <taxon>Pezizomycotina</taxon>
        <taxon>Dothideomycetes</taxon>
        <taxon>Pleosporomycetidae</taxon>
        <taxon>Pleosporales</taxon>
        <taxon>Massarineae</taxon>
        <taxon>Lentitheciaceae</taxon>
        <taxon>Lentithecium</taxon>
    </lineage>
</organism>
<gene>
    <name evidence="4" type="ORF">K458DRAFT_60637</name>
</gene>
<dbReference type="Proteomes" id="UP000799291">
    <property type="component" value="Unassembled WGS sequence"/>
</dbReference>
<dbReference type="GO" id="GO:0008270">
    <property type="term" value="F:zinc ion binding"/>
    <property type="evidence" value="ECO:0007669"/>
    <property type="project" value="InterPro"/>
</dbReference>
<feature type="compositionally biased region" description="Polar residues" evidence="2">
    <location>
        <begin position="213"/>
        <end position="223"/>
    </location>
</feature>
<reference evidence="4" key="1">
    <citation type="journal article" date="2020" name="Stud. Mycol.">
        <title>101 Dothideomycetes genomes: a test case for predicting lifestyles and emergence of pathogens.</title>
        <authorList>
            <person name="Haridas S."/>
            <person name="Albert R."/>
            <person name="Binder M."/>
            <person name="Bloem J."/>
            <person name="Labutti K."/>
            <person name="Salamov A."/>
            <person name="Andreopoulos B."/>
            <person name="Baker S."/>
            <person name="Barry K."/>
            <person name="Bills G."/>
            <person name="Bluhm B."/>
            <person name="Cannon C."/>
            <person name="Castanera R."/>
            <person name="Culley D."/>
            <person name="Daum C."/>
            <person name="Ezra D."/>
            <person name="Gonzalez J."/>
            <person name="Henrissat B."/>
            <person name="Kuo A."/>
            <person name="Liang C."/>
            <person name="Lipzen A."/>
            <person name="Lutzoni F."/>
            <person name="Magnuson J."/>
            <person name="Mondo S."/>
            <person name="Nolan M."/>
            <person name="Ohm R."/>
            <person name="Pangilinan J."/>
            <person name="Park H.-J."/>
            <person name="Ramirez L."/>
            <person name="Alfaro M."/>
            <person name="Sun H."/>
            <person name="Tritt A."/>
            <person name="Yoshinaga Y."/>
            <person name="Zwiers L.-H."/>
            <person name="Turgeon B."/>
            <person name="Goodwin S."/>
            <person name="Spatafora J."/>
            <person name="Crous P."/>
            <person name="Grigoriev I."/>
        </authorList>
    </citation>
    <scope>NUCLEOTIDE SEQUENCE</scope>
    <source>
        <strain evidence="4">CBS 122367</strain>
    </source>
</reference>
<evidence type="ECO:0000256" key="1">
    <source>
        <dbReference type="ARBA" id="ARBA00023242"/>
    </source>
</evidence>
<dbReference type="InterPro" id="IPR001138">
    <property type="entry name" value="Zn2Cys6_DnaBD"/>
</dbReference>
<dbReference type="GO" id="GO:0000981">
    <property type="term" value="F:DNA-binding transcription factor activity, RNA polymerase II-specific"/>
    <property type="evidence" value="ECO:0007669"/>
    <property type="project" value="InterPro"/>
</dbReference>
<protein>
    <recommendedName>
        <fullName evidence="3">Zn(2)-C6 fungal-type domain-containing protein</fullName>
    </recommendedName>
</protein>
<feature type="region of interest" description="Disordered" evidence="2">
    <location>
        <begin position="70"/>
        <end position="133"/>
    </location>
</feature>
<keyword evidence="1" id="KW-0539">Nucleus</keyword>
<dbReference type="Gene3D" id="4.10.240.10">
    <property type="entry name" value="Zn(2)-C6 fungal-type DNA-binding domain"/>
    <property type="match status" value="1"/>
</dbReference>
<dbReference type="SMART" id="SM00066">
    <property type="entry name" value="GAL4"/>
    <property type="match status" value="1"/>
</dbReference>
<keyword evidence="5" id="KW-1185">Reference proteome</keyword>
<feature type="domain" description="Zn(2)-C6 fungal-type" evidence="3">
    <location>
        <begin position="28"/>
        <end position="58"/>
    </location>
</feature>
<name>A0A6G1JJB6_9PLEO</name>
<dbReference type="Pfam" id="PF00172">
    <property type="entry name" value="Zn_clus"/>
    <property type="match status" value="1"/>
</dbReference>
<dbReference type="EMBL" id="MU005570">
    <property type="protein sequence ID" value="KAF2690566.1"/>
    <property type="molecule type" value="Genomic_DNA"/>
</dbReference>
<evidence type="ECO:0000259" key="3">
    <source>
        <dbReference type="PROSITE" id="PS50048"/>
    </source>
</evidence>
<feature type="compositionally biased region" description="Low complexity" evidence="2">
    <location>
        <begin position="7"/>
        <end position="18"/>
    </location>
</feature>
<dbReference type="CDD" id="cd00067">
    <property type="entry name" value="GAL4"/>
    <property type="match status" value="1"/>
</dbReference>